<dbReference type="GO" id="GO:0022857">
    <property type="term" value="F:transmembrane transporter activity"/>
    <property type="evidence" value="ECO:0007669"/>
    <property type="project" value="InterPro"/>
</dbReference>
<keyword evidence="4 7" id="KW-0812">Transmembrane</keyword>
<keyword evidence="5 7" id="KW-1133">Transmembrane helix</keyword>
<feature type="transmembrane region" description="Helical" evidence="7">
    <location>
        <begin position="533"/>
        <end position="553"/>
    </location>
</feature>
<dbReference type="AlphaFoldDB" id="A0A7Y0GAK0"/>
<feature type="transmembrane region" description="Helical" evidence="7">
    <location>
        <begin position="170"/>
        <end position="188"/>
    </location>
</feature>
<feature type="transmembrane region" description="Helical" evidence="7">
    <location>
        <begin position="102"/>
        <end position="119"/>
    </location>
</feature>
<accession>A0A7Y0GAK0</accession>
<dbReference type="RefSeq" id="WP_169493443.1">
    <property type="nucleotide sequence ID" value="NZ_JABBGM010000004.1"/>
</dbReference>
<dbReference type="PANTHER" id="PTHR12778:SF10">
    <property type="entry name" value="MAJOR FACILITATOR SUPERFAMILY DOMAIN-CONTAINING PROTEIN 3"/>
    <property type="match status" value="1"/>
</dbReference>
<evidence type="ECO:0000256" key="2">
    <source>
        <dbReference type="ARBA" id="ARBA00008335"/>
    </source>
</evidence>
<keyword evidence="6 7" id="KW-0472">Membrane</keyword>
<evidence type="ECO:0000259" key="8">
    <source>
        <dbReference type="PROSITE" id="PS50850"/>
    </source>
</evidence>
<sequence length="561" mass="59892">MASSAANDGAKPARPKGLKLLRIALRQRKSATMLGFGFSSGLPYALLIGTLNAWLGEEKIDLATIGVLSWIGLSYSFKFLWSPLVDRMPLPGLDRLGRRKSWILLCQMVLVLGFGGLAATNPATAIGTFALFAFFAAFASATQDVAVDAWRIEVADEATPVELLSSIYQFGYRIASIVGGALALVMAGRMSWPLVYLSMAGLIVAIMLVVTLRAPDTPRAEQGALHAALAQPGELAPSARWAALAVVGVSWAWAIGTIGHFMVGMLAPADPASPHPSVSDFTRSYGPWIVVATVVVPLVVAALTNWLKAHGRAVLTAPDARVSPLRTAANHLYVALVSPLAELSGRLRWGVLIVIGMILTYTLCYNIWSSFAFPFYLEHLKYTKDEVAFASKLFGIFMTILGISLGGYLFTALGRMPTILIGAILPILGNFVYADLAEGARHIDAVGNATGLNALFALFGFDARMVRLLLAISFENVSTGIAGAAFVAYMSGIVSKSYTAVQYALLSSLTFLIGSLGRGIAGEAFDTYGYATVFRWTAAAGLVAVVMVLLEWVRVARAERK</sequence>
<feature type="transmembrane region" description="Helical" evidence="7">
    <location>
        <begin position="241"/>
        <end position="265"/>
    </location>
</feature>
<reference evidence="9 10" key="1">
    <citation type="submission" date="2020-04" db="EMBL/GenBank/DDBJ databases">
        <title>Novosphingobium sp. TW-4 isolated from soil.</title>
        <authorList>
            <person name="Dahal R.H."/>
            <person name="Chaudhary D.K."/>
        </authorList>
    </citation>
    <scope>NUCLEOTIDE SEQUENCE [LARGE SCALE GENOMIC DNA]</scope>
    <source>
        <strain evidence="9 10">TW-4</strain>
    </source>
</reference>
<evidence type="ECO:0000256" key="6">
    <source>
        <dbReference type="ARBA" id="ARBA00023136"/>
    </source>
</evidence>
<dbReference type="SUPFAM" id="SSF103473">
    <property type="entry name" value="MFS general substrate transporter"/>
    <property type="match status" value="1"/>
</dbReference>
<dbReference type="EMBL" id="JABBGM010000004">
    <property type="protein sequence ID" value="NML94178.1"/>
    <property type="molecule type" value="Genomic_DNA"/>
</dbReference>
<dbReference type="PROSITE" id="PS50850">
    <property type="entry name" value="MFS"/>
    <property type="match status" value="1"/>
</dbReference>
<evidence type="ECO:0000256" key="7">
    <source>
        <dbReference type="SAM" id="Phobius"/>
    </source>
</evidence>
<dbReference type="PANTHER" id="PTHR12778">
    <property type="entry name" value="SOLUTE CARRIER FAMILY 33 ACETYL-COA TRANSPORTER -RELATED"/>
    <property type="match status" value="1"/>
</dbReference>
<evidence type="ECO:0000313" key="10">
    <source>
        <dbReference type="Proteomes" id="UP000583556"/>
    </source>
</evidence>
<feature type="transmembrane region" description="Helical" evidence="7">
    <location>
        <begin position="417"/>
        <end position="434"/>
    </location>
</feature>
<feature type="domain" description="Major facilitator superfamily (MFS) profile" evidence="8">
    <location>
        <begin position="33"/>
        <end position="556"/>
    </location>
</feature>
<feature type="transmembrane region" description="Helical" evidence="7">
    <location>
        <begin position="31"/>
        <end position="56"/>
    </location>
</feature>
<dbReference type="GO" id="GO:0016020">
    <property type="term" value="C:membrane"/>
    <property type="evidence" value="ECO:0007669"/>
    <property type="project" value="UniProtKB-SubCell"/>
</dbReference>
<keyword evidence="3" id="KW-0813">Transport</keyword>
<dbReference type="InterPro" id="IPR011701">
    <property type="entry name" value="MFS"/>
</dbReference>
<evidence type="ECO:0000256" key="5">
    <source>
        <dbReference type="ARBA" id="ARBA00022989"/>
    </source>
</evidence>
<gene>
    <name evidence="9" type="ORF">HHL27_10935</name>
</gene>
<dbReference type="Proteomes" id="UP000583556">
    <property type="component" value="Unassembled WGS sequence"/>
</dbReference>
<dbReference type="Pfam" id="PF07690">
    <property type="entry name" value="MFS_1"/>
    <property type="match status" value="1"/>
</dbReference>
<evidence type="ECO:0000256" key="1">
    <source>
        <dbReference type="ARBA" id="ARBA00004141"/>
    </source>
</evidence>
<keyword evidence="10" id="KW-1185">Reference proteome</keyword>
<evidence type="ECO:0000313" key="9">
    <source>
        <dbReference type="EMBL" id="NML94178.1"/>
    </source>
</evidence>
<feature type="transmembrane region" description="Helical" evidence="7">
    <location>
        <begin position="285"/>
        <end position="307"/>
    </location>
</feature>
<comment type="similarity">
    <text evidence="2">Belongs to the major facilitator superfamily.</text>
</comment>
<comment type="caution">
    <text evidence="9">The sequence shown here is derived from an EMBL/GenBank/DDBJ whole genome shotgun (WGS) entry which is preliminary data.</text>
</comment>
<feature type="transmembrane region" description="Helical" evidence="7">
    <location>
        <begin position="501"/>
        <end position="521"/>
    </location>
</feature>
<feature type="transmembrane region" description="Helical" evidence="7">
    <location>
        <begin position="194"/>
        <end position="212"/>
    </location>
</feature>
<feature type="transmembrane region" description="Helical" evidence="7">
    <location>
        <begin position="388"/>
        <end position="410"/>
    </location>
</feature>
<protein>
    <submittedName>
        <fullName evidence="9">AmpG family muropeptide MFS transporter</fullName>
    </submittedName>
</protein>
<feature type="transmembrane region" description="Helical" evidence="7">
    <location>
        <begin position="349"/>
        <end position="368"/>
    </location>
</feature>
<dbReference type="InterPro" id="IPR020846">
    <property type="entry name" value="MFS_dom"/>
</dbReference>
<dbReference type="InterPro" id="IPR004752">
    <property type="entry name" value="AmpG_permease/AT-1"/>
</dbReference>
<proteinExistence type="inferred from homology"/>
<feature type="transmembrane region" description="Helical" evidence="7">
    <location>
        <begin position="62"/>
        <end position="81"/>
    </location>
</feature>
<comment type="subcellular location">
    <subcellularLocation>
        <location evidence="1">Membrane</location>
        <topology evidence="1">Multi-pass membrane protein</topology>
    </subcellularLocation>
</comment>
<dbReference type="InterPro" id="IPR036259">
    <property type="entry name" value="MFS_trans_sf"/>
</dbReference>
<dbReference type="NCBIfam" id="TIGR00901">
    <property type="entry name" value="2A0125"/>
    <property type="match status" value="1"/>
</dbReference>
<evidence type="ECO:0000256" key="3">
    <source>
        <dbReference type="ARBA" id="ARBA00022448"/>
    </source>
</evidence>
<dbReference type="Gene3D" id="1.20.1250.20">
    <property type="entry name" value="MFS general substrate transporter like domains"/>
    <property type="match status" value="2"/>
</dbReference>
<feature type="transmembrane region" description="Helical" evidence="7">
    <location>
        <begin position="125"/>
        <end position="142"/>
    </location>
</feature>
<feature type="transmembrane region" description="Helical" evidence="7">
    <location>
        <begin position="468"/>
        <end position="489"/>
    </location>
</feature>
<evidence type="ECO:0000256" key="4">
    <source>
        <dbReference type="ARBA" id="ARBA00022692"/>
    </source>
</evidence>
<organism evidence="9 10">
    <name type="scientific">Novosphingobium olei</name>
    <dbReference type="NCBI Taxonomy" id="2728851"/>
    <lineage>
        <taxon>Bacteria</taxon>
        <taxon>Pseudomonadati</taxon>
        <taxon>Pseudomonadota</taxon>
        <taxon>Alphaproteobacteria</taxon>
        <taxon>Sphingomonadales</taxon>
        <taxon>Sphingomonadaceae</taxon>
        <taxon>Novosphingobium</taxon>
    </lineage>
</organism>
<name>A0A7Y0GAK0_9SPHN</name>